<dbReference type="InterPro" id="IPR016159">
    <property type="entry name" value="Cullin_repeat-like_dom_sf"/>
</dbReference>
<dbReference type="Gene3D" id="1.20.1280.170">
    <property type="entry name" value="Exocyst complex component Exo70"/>
    <property type="match status" value="2"/>
</dbReference>
<organism evidence="5 6">
    <name type="scientific">Digitaria exilis</name>
    <dbReference type="NCBI Taxonomy" id="1010633"/>
    <lineage>
        <taxon>Eukaryota</taxon>
        <taxon>Viridiplantae</taxon>
        <taxon>Streptophyta</taxon>
        <taxon>Embryophyta</taxon>
        <taxon>Tracheophyta</taxon>
        <taxon>Spermatophyta</taxon>
        <taxon>Magnoliopsida</taxon>
        <taxon>Liliopsida</taxon>
        <taxon>Poales</taxon>
        <taxon>Poaceae</taxon>
        <taxon>PACMAD clade</taxon>
        <taxon>Panicoideae</taxon>
        <taxon>Panicodae</taxon>
        <taxon>Paniceae</taxon>
        <taxon>Anthephorinae</taxon>
        <taxon>Digitaria</taxon>
    </lineage>
</organism>
<reference evidence="5" key="1">
    <citation type="submission" date="2020-07" db="EMBL/GenBank/DDBJ databases">
        <title>Genome sequence and genetic diversity analysis of an under-domesticated orphan crop, white fonio (Digitaria exilis).</title>
        <authorList>
            <person name="Bennetzen J.L."/>
            <person name="Chen S."/>
            <person name="Ma X."/>
            <person name="Wang X."/>
            <person name="Yssel A.E.J."/>
            <person name="Chaluvadi S.R."/>
            <person name="Johnson M."/>
            <person name="Gangashetty P."/>
            <person name="Hamidou F."/>
            <person name="Sanogo M.D."/>
            <person name="Zwaenepoel A."/>
            <person name="Wallace J."/>
            <person name="Van De Peer Y."/>
            <person name="Van Deynze A."/>
        </authorList>
    </citation>
    <scope>NUCLEOTIDE SEQUENCE</scope>
    <source>
        <tissue evidence="5">Leaves</tissue>
    </source>
</reference>
<dbReference type="EMBL" id="JACEFO010000325">
    <property type="protein sequence ID" value="KAF8775446.1"/>
    <property type="molecule type" value="Genomic_DNA"/>
</dbReference>
<feature type="compositionally biased region" description="Acidic residues" evidence="3">
    <location>
        <begin position="187"/>
        <end position="197"/>
    </location>
</feature>
<proteinExistence type="inferred from homology"/>
<comment type="caution">
    <text evidence="5">The sequence shown here is derived from an EMBL/GenBank/DDBJ whole genome shotgun (WGS) entry which is preliminary data.</text>
</comment>
<evidence type="ECO:0000256" key="1">
    <source>
        <dbReference type="ARBA" id="ARBA00006756"/>
    </source>
</evidence>
<dbReference type="InterPro" id="IPR004140">
    <property type="entry name" value="Exo70"/>
</dbReference>
<keyword evidence="2" id="KW-0813">Transport</keyword>
<feature type="domain" description="Exocyst complex subunit Exo70 C-terminal" evidence="4">
    <location>
        <begin position="288"/>
        <end position="641"/>
    </location>
</feature>
<evidence type="ECO:0000313" key="5">
    <source>
        <dbReference type="EMBL" id="KAF8775446.1"/>
    </source>
</evidence>
<protein>
    <recommendedName>
        <fullName evidence="4">Exocyst complex subunit Exo70 C-terminal domain-containing protein</fullName>
    </recommendedName>
</protein>
<name>A0A835FS96_9POAL</name>
<dbReference type="PANTHER" id="PTHR12542">
    <property type="entry name" value="EXOCYST COMPLEX PROTEIN EXO70"/>
    <property type="match status" value="1"/>
</dbReference>
<feature type="domain" description="Exocyst complex subunit Exo70 C-terminal" evidence="4">
    <location>
        <begin position="883"/>
        <end position="1220"/>
    </location>
</feature>
<dbReference type="Pfam" id="PF20669">
    <property type="entry name" value="Exo70_N"/>
    <property type="match status" value="2"/>
</dbReference>
<dbReference type="SUPFAM" id="SSF74788">
    <property type="entry name" value="Cullin repeat-like"/>
    <property type="match status" value="2"/>
</dbReference>
<accession>A0A835FS96</accession>
<evidence type="ECO:0000256" key="3">
    <source>
        <dbReference type="SAM" id="MobiDB-lite"/>
    </source>
</evidence>
<sequence>MAEDGEEKLLATVQHIVQTLGRTDTMTEDILKVFSNYDGRLSLDKLYATRTAAAAAAAAVGGPGERSVPASPPMPPPPLAPSGAPAVPPVTSLERTVRTLDRQISQFVTMDRLIWADSGDADAFLEAVDDLIGTVQELDAAGTNRGLLDRADELLSRCMARLEDEFRALIERPDDAAPQVPGGFGSDESEEEDYDADDGFGDEPIPIAKPVTDFDVVIDALPPGSVSDVHQIARRMVDAGFGRECAEAYATARRGFIDESVARLGIRSRTTEEVHSLPWEELEFDIARWIPAFKMVFRILIPSERRLCDRVFDGLVPCGDLAFVAAVRTQALQLISFGDAVAAASRAPERLFRVIDMYEAVRDLLPDLDPIFSDPYSAALRAEVSTVCSTLGSSIKGIFMELENLIRRDPARVAVPGGGIHPITRYVMNYLRAACGSRQTLEEVMEGDLGALGATAITVDPDRPTSSLAVHIAWIMDVLHKNLEIKSKIYRDPPLASIFLMNNGKYIIHKVNDSELGILLGDEWMKQMMSRVRRWSMEYQRGAWAKVMSVLQTGCPGVGSITAKAMLQKMQMFNSYLEEIWAVQSDWVIADEQLRADVKSAIVESVMPAYRGLIGRLRSSPEAARDLFIKYTPEDVQARIQQLFEGVANFQLLDVLVERKVKKWIFHEMMLHGCVVGCCCPEICSNLSGCFVAVANDMEDTLRALDDLISQFLSLNRSLWSNSDDADAFLEAVDELTSTIHGLEHTSQDDVFLESFDHLLERCSVRLKDEFQRLIVTTGFDDNYDDPNIKRSQDKDDSHTFVALPIRDFDIIVDALPEGVATEANRIARRMIAAGFGDTCAETYASARLSFINESIARLGVHPNLAERFNSASWDELETQIMRWIPVIRVVFHILIPSERHMCNCIFDGFTSYSDLAFATACKPFLQLLSFANFIAAAGQNPESLFRIVDMYDAVTHILPVLDEAFDHEVASIHECLGLTIKGIFVALEKLIRCDSSESAPPDGRVHPITRYVMNYLMAACASRHTLEEVMHLEFGSAEACVINPDRPTSSLAVRLAWIVDVLIGNLESKSRIYGHVPLRCVFLINNGIYIMKKVNDCELKILLGEDWTRVISANVHQWVLEYRRATWGRAIVILERDRRSGGSSSIVVEKLNHFHSFLQAIYQVQSRWVLVDKQQAMDLSTMVEELVIPVYRDTIEMLKATEALGASYVPPEDVKSQIQQLFEAMTKL</sequence>
<dbReference type="OrthoDB" id="1922221at2759"/>
<dbReference type="GO" id="GO:0005546">
    <property type="term" value="F:phosphatidylinositol-4,5-bisphosphate binding"/>
    <property type="evidence" value="ECO:0007669"/>
    <property type="project" value="InterPro"/>
</dbReference>
<keyword evidence="6" id="KW-1185">Reference proteome</keyword>
<dbReference type="GO" id="GO:0006887">
    <property type="term" value="P:exocytosis"/>
    <property type="evidence" value="ECO:0007669"/>
    <property type="project" value="InterPro"/>
</dbReference>
<feature type="region of interest" description="Disordered" evidence="3">
    <location>
        <begin position="62"/>
        <end position="87"/>
    </location>
</feature>
<comment type="similarity">
    <text evidence="1">Belongs to the EXO70 family.</text>
</comment>
<dbReference type="PANTHER" id="PTHR12542:SF96">
    <property type="entry name" value="EXOCYST COMPLEX COMPONENT EXO70B1"/>
    <property type="match status" value="1"/>
</dbReference>
<feature type="compositionally biased region" description="Pro residues" evidence="3">
    <location>
        <begin position="70"/>
        <end position="80"/>
    </location>
</feature>
<gene>
    <name evidence="5" type="ORF">HU200_004870</name>
</gene>
<dbReference type="InterPro" id="IPR046364">
    <property type="entry name" value="Exo70_C"/>
</dbReference>
<dbReference type="GO" id="GO:0000145">
    <property type="term" value="C:exocyst"/>
    <property type="evidence" value="ECO:0007669"/>
    <property type="project" value="InterPro"/>
</dbReference>
<dbReference type="Pfam" id="PF03081">
    <property type="entry name" value="Exo70_C"/>
    <property type="match status" value="2"/>
</dbReference>
<feature type="region of interest" description="Disordered" evidence="3">
    <location>
        <begin position="174"/>
        <end position="197"/>
    </location>
</feature>
<evidence type="ECO:0000256" key="2">
    <source>
        <dbReference type="ARBA" id="ARBA00022448"/>
    </source>
</evidence>
<evidence type="ECO:0000313" key="6">
    <source>
        <dbReference type="Proteomes" id="UP000636709"/>
    </source>
</evidence>
<dbReference type="Proteomes" id="UP000636709">
    <property type="component" value="Unassembled WGS sequence"/>
</dbReference>
<evidence type="ECO:0000259" key="4">
    <source>
        <dbReference type="Pfam" id="PF03081"/>
    </source>
</evidence>
<dbReference type="AlphaFoldDB" id="A0A835FS96"/>